<evidence type="ECO:0000313" key="2">
    <source>
        <dbReference type="Proteomes" id="UP001241377"/>
    </source>
</evidence>
<sequence length="1727" mass="197939">MSMSSFVPLNFSEDSATSKKDLEEEHTRELQIEQALQDFEKALQLQRKSQFKEAANQYELLFKLEIISNHYYEEESLIRGVQNGRDNTVVDELSFLSPSVKSLRYHVFRNRAFLYWEMLQNGIYIPLEQTGPANGELDPSIKDMFYTMIDDMVISVVYQEPDENLLCVMYKIFAYLGLKRLLRYSIEYALSGETESDDIITTLSINDNLKSMYSVLLKHIAGDDVDFEPPGLDKELLFLAPVRDDFQSQISKALALTDLEIKIKRKSTTWLDVILQVDQAAKSRMDKEKALKVSRARIKNLEPYLLTDAQWDRITIESQEVEEVETKASEPLEEPEITTDEPPIVQQESVAEEPEKELKEGKEEKEERQIQRSSKRFKQQNVADLEDIDLREDFFVETSIFFTKLSQLLSQTCNLDESNLYLGDIVKTFLNSDGYLNEFIDTLNDWHGKTYTDALFGNETTLRSLAKEEDDAKIKLLDILDKFGSKDTSSVHAPTIETFESSSTICEILEEWSKKNVHYLAFKVKVLAHLLVPDLANNTSEASKVVCLTSDSTWPGELVSITKEWVLQTSDFLLEKLNSSQAADAKSTEVEAHFLLGVGIIEFLVDSYSSARKEINKLISQSLKKGGSKNDKSNLSIVATELLRTSVKILKWEVFVKEKLLRIGAPKPDSHLYFLKGICRFKWTMIHYERSRTTNWQDVNVISESIDELNRLLELLGHPIELSYSNFSNIPELTKDSPHSELTVISVLSMFAKVLSAKSGGDTNEAIKIMEAILLENTNESDVNQKVLLKLRMFLGSSPVDMSLSLWDILFLFYEEGGQLERFQNGFEVYSDSIINTLKSQKYNESESTAKTVLLRVLGSFATSLNKFVTMLETGNWKLTSASPDVLLRYFKLLELFYMFSLHEEASLITSRKRSVEISSPKAYNAFKDAIVRLESLLIIYVKNLELSSSDPQMIRDLVALTHEQLGGRRMCDCSNGLYLRLIQDILLEIGPKKFSQDVAQTLLCRFHCSLAINGVSPEDHATKSTEKFDKNTAMTIIKFVLPICFEKNPISNPMKSDVRSLVDMLYEEIGDPNIDTDIDARKGQEVLEFFLDSTSLSPRFMKNAFHGLMDVSFRSPDDSESPKKQVADLGLYFLQGNIIFTTYKIRKKSMQIRAVELEHVITLLQNDLLFCPWRAESWFLLGQVYGYFVQDELTWTADKLQSDEKKVGPANLQRKSLLCYFMAINQCARTSDRFDYKPMVSQLMESFSKELFNACTPPMSMHAFKVTKNPRFVNDGSGGEFVSVERESIASRRICLKILQQVLHLAIRASPREWSNIYILSKVQRKVKLDPTVVIETLLTSCEAVTKANNGVIEPRYKLCSILFKYVKDHSITIEYAAKCLHEEFPIVDVTAIHSEEDFNDTILRCLREIISQDKKRWQHKPRYRLAKILKDYKNDAEGALEEMSSMISPKSSGKSLVQIWKPDFERPGKHFCYTYQYACFYMETSIKTKNLSNLFFMMPKLKKSNSIMINTLGAWNILTSSVCQVVRERCGITQEFTEKFIMYTIYYKFTGKMKFIVDKITTEGVPPAIKPYFCLNHDFVELKRLNTGFGPTALIDDTMIAILIIMYLYYDDKYELDKVITALDTPTNKKMAKKEILPLLTELAKKSGSNYEAIMKEDPDIYAKFLKLEWPDIYECKFPFKLNENEVTSSPPPTHAPKMIGNKMVFATEKAAKDSTTTNYQKQKE</sequence>
<name>A0ACC2VLI9_9TREE</name>
<reference evidence="1" key="1">
    <citation type="submission" date="2023-04" db="EMBL/GenBank/DDBJ databases">
        <title>Draft Genome sequencing of Naganishia species isolated from polar environments using Oxford Nanopore Technology.</title>
        <authorList>
            <person name="Leo P."/>
            <person name="Venkateswaran K."/>
        </authorList>
    </citation>
    <scope>NUCLEOTIDE SEQUENCE</scope>
    <source>
        <strain evidence="1">MNA-CCFEE 5261</strain>
    </source>
</reference>
<protein>
    <submittedName>
        <fullName evidence="1">Uncharacterized protein</fullName>
    </submittedName>
</protein>
<accession>A0ACC2VLI9</accession>
<keyword evidence="2" id="KW-1185">Reference proteome</keyword>
<evidence type="ECO:0000313" key="1">
    <source>
        <dbReference type="EMBL" id="KAJ9100269.1"/>
    </source>
</evidence>
<organism evidence="1 2">
    <name type="scientific">Naganishia cerealis</name>
    <dbReference type="NCBI Taxonomy" id="610337"/>
    <lineage>
        <taxon>Eukaryota</taxon>
        <taxon>Fungi</taxon>
        <taxon>Dikarya</taxon>
        <taxon>Basidiomycota</taxon>
        <taxon>Agaricomycotina</taxon>
        <taxon>Tremellomycetes</taxon>
        <taxon>Filobasidiales</taxon>
        <taxon>Filobasidiaceae</taxon>
        <taxon>Naganishia</taxon>
    </lineage>
</organism>
<comment type="caution">
    <text evidence="1">The sequence shown here is derived from an EMBL/GenBank/DDBJ whole genome shotgun (WGS) entry which is preliminary data.</text>
</comment>
<proteinExistence type="predicted"/>
<gene>
    <name evidence="1" type="ORF">QFC19_005622</name>
</gene>
<dbReference type="EMBL" id="JASBWR010000064">
    <property type="protein sequence ID" value="KAJ9100269.1"/>
    <property type="molecule type" value="Genomic_DNA"/>
</dbReference>
<dbReference type="Proteomes" id="UP001241377">
    <property type="component" value="Unassembled WGS sequence"/>
</dbReference>